<feature type="compositionally biased region" description="Basic and acidic residues" evidence="1">
    <location>
        <begin position="322"/>
        <end position="332"/>
    </location>
</feature>
<feature type="region of interest" description="Disordered" evidence="1">
    <location>
        <begin position="900"/>
        <end position="943"/>
    </location>
</feature>
<evidence type="ECO:0000313" key="4">
    <source>
        <dbReference type="EMBL" id="KAH8001145.1"/>
    </source>
</evidence>
<keyword evidence="3" id="KW-0732">Signal</keyword>
<evidence type="ECO:0000256" key="2">
    <source>
        <dbReference type="SAM" id="Phobius"/>
    </source>
</evidence>
<gene>
    <name evidence="4" type="ORF">HPB51_026339</name>
</gene>
<dbReference type="Proteomes" id="UP000821866">
    <property type="component" value="Unassembled WGS sequence"/>
</dbReference>
<feature type="signal peptide" evidence="3">
    <location>
        <begin position="1"/>
        <end position="20"/>
    </location>
</feature>
<evidence type="ECO:0000313" key="5">
    <source>
        <dbReference type="Proteomes" id="UP000821866"/>
    </source>
</evidence>
<feature type="transmembrane region" description="Helical" evidence="2">
    <location>
        <begin position="787"/>
        <end position="807"/>
    </location>
</feature>
<feature type="chain" id="PRO_5039906581" evidence="3">
    <location>
        <begin position="21"/>
        <end position="1135"/>
    </location>
</feature>
<dbReference type="InterPro" id="IPR026714">
    <property type="entry name" value="SMAP"/>
</dbReference>
<dbReference type="PANTHER" id="PTHR22175">
    <property type="entry name" value="SMALL ACIDIC PROTEIN-RELATED"/>
    <property type="match status" value="1"/>
</dbReference>
<organism evidence="4 5">
    <name type="scientific">Rhipicephalus microplus</name>
    <name type="common">Cattle tick</name>
    <name type="synonym">Boophilus microplus</name>
    <dbReference type="NCBI Taxonomy" id="6941"/>
    <lineage>
        <taxon>Eukaryota</taxon>
        <taxon>Metazoa</taxon>
        <taxon>Ecdysozoa</taxon>
        <taxon>Arthropoda</taxon>
        <taxon>Chelicerata</taxon>
        <taxon>Arachnida</taxon>
        <taxon>Acari</taxon>
        <taxon>Parasitiformes</taxon>
        <taxon>Ixodida</taxon>
        <taxon>Ixodoidea</taxon>
        <taxon>Ixodidae</taxon>
        <taxon>Rhipicephalinae</taxon>
        <taxon>Rhipicephalus</taxon>
        <taxon>Boophilus</taxon>
    </lineage>
</organism>
<feature type="region of interest" description="Disordered" evidence="1">
    <location>
        <begin position="311"/>
        <end position="408"/>
    </location>
</feature>
<keyword evidence="2" id="KW-1133">Transmembrane helix</keyword>
<dbReference type="PANTHER" id="PTHR22175:SF0">
    <property type="entry name" value="SMALL ACIDIC PROTEIN"/>
    <property type="match status" value="1"/>
</dbReference>
<feature type="compositionally biased region" description="Basic and acidic residues" evidence="1">
    <location>
        <begin position="703"/>
        <end position="712"/>
    </location>
</feature>
<keyword evidence="5" id="KW-1185">Reference proteome</keyword>
<sequence length="1135" mass="121822">MQYATLFLFAAAALVVAVHGRPSARTFGSSQHPAHLHDAHNHASLGAQHDPTNHGVQAGGDSSATMLVCQVVKVPVGQSGVQPSHAAPGVGSASIMTSAVASDPQEALSSLNSRVRTALERIIDPVVTALKNTSLWLNRTSQMHQHPALHHDHQHQHAGLASHAHAAHNHHAHAGIINHVEHQHTQHGGHAHHHGTQGQVHNHPGNHAHVPQLPPTVPNQAAPMTVVSVPVLVPAVHAGPIPVVNLSSSVPANVNVPSLHFSNPGQDNATTSSPVKLVNATSQSVSTAADANLLGRTADLPTTPVTERHFRLCTSGDAMVPNHREEPSEYSRRTMSVSPRAHISSSGSSVGLTRKPSKRRHHKKSSKSRSSKDPKRTKFSSPYAPQRRLRRHPSAISQSRFCPHRRETYSGQLPAGGLSGLPRNHPLLVPSISSFYPPGASPLAPGTPVNIPGLPPLIAGNPVPLPPGLFPPSPFMGLSSPAALVGPMIGGGAAQQPIVLPFPIPMPMPMSTSGGAQQPIVIPAPPPPPPSYPPPMAYPVSAPVAQGGGGSDNMALMMMMKAMQQERQAATQQRQQDEERRQEEKQDAERRARKKEKEEEKKKKKKEKEEERKRKKAEREKALEERKKEIEKMQEENKRQIEEAQMKAEEAAAKRKAEKEAAQAKKAAEEEEAKKKKEEEEKAKKEAEAKAAASGAGDSMNDPTKHVMKDPTKNPANNDAAANAPDYGHPGAAGEEHPLLAPLAFISGVLLSNVDLPFNALIPRPTVVHSPALQVTQPGGAGRILCFILLGLVIFLVIFILLLYFFAPHMLPFLSTNGTTSAAATSAESEGHFKGEIVNIDVPAVKHGKGAPTASSSTHALTLRASVSSPSPKDVATAPLDMNTIEIALNDRNWAGAKDLVDSQRTDSATTSSAELKREPYSSSFPSGGVANGTSDVSSKAEISISVRTKTKKPDLGNQGNNTVAFVTTLTLGAFLDQGYQKNLKARLFAGGQDDAYKTAFPKRPPFDYGNIWNDDDSGDDSATSSRFTFEASTKSPIRELLERVQSSQHRGVRQTATSRGSLLISQERATREVSDANVVNIATVFTTESETEPEGGITLQDFKLYTIAHVDRFKEEFEKVFKELKNAKKKKAVV</sequence>
<proteinExistence type="predicted"/>
<reference evidence="4" key="2">
    <citation type="submission" date="2021-09" db="EMBL/GenBank/DDBJ databases">
        <authorList>
            <person name="Jia N."/>
            <person name="Wang J."/>
            <person name="Shi W."/>
            <person name="Du L."/>
            <person name="Sun Y."/>
            <person name="Zhan W."/>
            <person name="Jiang J."/>
            <person name="Wang Q."/>
            <person name="Zhang B."/>
            <person name="Ji P."/>
            <person name="Sakyi L.B."/>
            <person name="Cui X."/>
            <person name="Yuan T."/>
            <person name="Jiang B."/>
            <person name="Yang W."/>
            <person name="Lam T.T.-Y."/>
            <person name="Chang Q."/>
            <person name="Ding S."/>
            <person name="Wang X."/>
            <person name="Zhu J."/>
            <person name="Ruan X."/>
            <person name="Zhao L."/>
            <person name="Wei J."/>
            <person name="Que T."/>
            <person name="Du C."/>
            <person name="Cheng J."/>
            <person name="Dai P."/>
            <person name="Han X."/>
            <person name="Huang E."/>
            <person name="Gao Y."/>
            <person name="Liu J."/>
            <person name="Shao H."/>
            <person name="Ye R."/>
            <person name="Li L."/>
            <person name="Wei W."/>
            <person name="Wang X."/>
            <person name="Wang C."/>
            <person name="Huo Q."/>
            <person name="Li W."/>
            <person name="Guo W."/>
            <person name="Chen H."/>
            <person name="Chen S."/>
            <person name="Zhou L."/>
            <person name="Zhou L."/>
            <person name="Ni X."/>
            <person name="Tian J."/>
            <person name="Zhou Y."/>
            <person name="Sheng Y."/>
            <person name="Liu T."/>
            <person name="Pan Y."/>
            <person name="Xia L."/>
            <person name="Li J."/>
            <person name="Zhao F."/>
            <person name="Cao W."/>
        </authorList>
    </citation>
    <scope>NUCLEOTIDE SEQUENCE</scope>
    <source>
        <strain evidence="4">Rmic-2018</strain>
        <tissue evidence="4">Larvae</tissue>
    </source>
</reference>
<feature type="compositionally biased region" description="Polar residues" evidence="1">
    <location>
        <begin position="333"/>
        <end position="351"/>
    </location>
</feature>
<dbReference type="VEuPathDB" id="VectorBase:LOC119186298"/>
<accession>A0A9J6D3C3</accession>
<keyword evidence="2" id="KW-0472">Membrane</keyword>
<feature type="compositionally biased region" description="Polar residues" evidence="1">
    <location>
        <begin position="921"/>
        <end position="938"/>
    </location>
</feature>
<feature type="compositionally biased region" description="Low complexity" evidence="1">
    <location>
        <begin position="714"/>
        <end position="726"/>
    </location>
</feature>
<reference evidence="4" key="1">
    <citation type="journal article" date="2020" name="Cell">
        <title>Large-Scale Comparative Analyses of Tick Genomes Elucidate Their Genetic Diversity and Vector Capacities.</title>
        <authorList>
            <consortium name="Tick Genome and Microbiome Consortium (TIGMIC)"/>
            <person name="Jia N."/>
            <person name="Wang J."/>
            <person name="Shi W."/>
            <person name="Du L."/>
            <person name="Sun Y."/>
            <person name="Zhan W."/>
            <person name="Jiang J.F."/>
            <person name="Wang Q."/>
            <person name="Zhang B."/>
            <person name="Ji P."/>
            <person name="Bell-Sakyi L."/>
            <person name="Cui X.M."/>
            <person name="Yuan T.T."/>
            <person name="Jiang B.G."/>
            <person name="Yang W.F."/>
            <person name="Lam T.T."/>
            <person name="Chang Q.C."/>
            <person name="Ding S.J."/>
            <person name="Wang X.J."/>
            <person name="Zhu J.G."/>
            <person name="Ruan X.D."/>
            <person name="Zhao L."/>
            <person name="Wei J.T."/>
            <person name="Ye R.Z."/>
            <person name="Que T.C."/>
            <person name="Du C.H."/>
            <person name="Zhou Y.H."/>
            <person name="Cheng J.X."/>
            <person name="Dai P.F."/>
            <person name="Guo W.B."/>
            <person name="Han X.H."/>
            <person name="Huang E.J."/>
            <person name="Li L.F."/>
            <person name="Wei W."/>
            <person name="Gao Y.C."/>
            <person name="Liu J.Z."/>
            <person name="Shao H.Z."/>
            <person name="Wang X."/>
            <person name="Wang C.C."/>
            <person name="Yang T.C."/>
            <person name="Huo Q.B."/>
            <person name="Li W."/>
            <person name="Chen H.Y."/>
            <person name="Chen S.E."/>
            <person name="Zhou L.G."/>
            <person name="Ni X.B."/>
            <person name="Tian J.H."/>
            <person name="Sheng Y."/>
            <person name="Liu T."/>
            <person name="Pan Y.S."/>
            <person name="Xia L.Y."/>
            <person name="Li J."/>
            <person name="Zhao F."/>
            <person name="Cao W.C."/>
        </authorList>
    </citation>
    <scope>NUCLEOTIDE SEQUENCE</scope>
    <source>
        <strain evidence="4">Rmic-2018</strain>
    </source>
</reference>
<feature type="compositionally biased region" description="Low complexity" evidence="1">
    <location>
        <begin position="563"/>
        <end position="574"/>
    </location>
</feature>
<feature type="compositionally biased region" description="Basic residues" evidence="1">
    <location>
        <begin position="185"/>
        <end position="195"/>
    </location>
</feature>
<name>A0A9J6D3C3_RHIMP</name>
<protein>
    <submittedName>
        <fullName evidence="4">Uncharacterized protein</fullName>
    </submittedName>
</protein>
<evidence type="ECO:0000256" key="1">
    <source>
        <dbReference type="SAM" id="MobiDB-lite"/>
    </source>
</evidence>
<dbReference type="AlphaFoldDB" id="A0A9J6D3C3"/>
<feature type="region of interest" description="Disordered" evidence="1">
    <location>
        <begin position="563"/>
        <end position="733"/>
    </location>
</feature>
<feature type="region of interest" description="Disordered" evidence="1">
    <location>
        <begin position="182"/>
        <end position="206"/>
    </location>
</feature>
<keyword evidence="2" id="KW-0812">Transmembrane</keyword>
<evidence type="ECO:0000256" key="3">
    <source>
        <dbReference type="SAM" id="SignalP"/>
    </source>
</evidence>
<dbReference type="VEuPathDB" id="VectorBase:LOC119182087"/>
<feature type="compositionally biased region" description="Basic residues" evidence="1">
    <location>
        <begin position="355"/>
        <end position="369"/>
    </location>
</feature>
<dbReference type="EMBL" id="JABSTU010000087">
    <property type="protein sequence ID" value="KAH8001145.1"/>
    <property type="molecule type" value="Genomic_DNA"/>
</dbReference>
<comment type="caution">
    <text evidence="4">The sequence shown here is derived from an EMBL/GenBank/DDBJ whole genome shotgun (WGS) entry which is preliminary data.</text>
</comment>
<feature type="compositionally biased region" description="Basic and acidic residues" evidence="1">
    <location>
        <begin position="575"/>
        <end position="689"/>
    </location>
</feature>